<comment type="caution">
    <text evidence="1">The sequence shown here is derived from an EMBL/GenBank/DDBJ whole genome shotgun (WGS) entry which is preliminary data.</text>
</comment>
<sequence length="200" mass="22487">MLRVSISITQPAVQEGAEVQITEGLFLNLPPELRNRIYELAFADEELTEHAFGGDWPGQAPLTRVNRQLRSESLAVFYGINPLRLLVGTTRQQTACPKWLEAIAPHVKLIRRLEIRTCGHANRYVLERAQGGTTPFECSASLLSSEYDQAACRVALYGVDWLEEDVERLNRALRIGDTGAIQMCDIMESVFEDAKQRIVD</sequence>
<dbReference type="PANTHER" id="PTHR42085">
    <property type="entry name" value="F-BOX DOMAIN-CONTAINING PROTEIN"/>
    <property type="match status" value="1"/>
</dbReference>
<reference evidence="1 2" key="1">
    <citation type="submission" date="2021-11" db="EMBL/GenBank/DDBJ databases">
        <title>Black yeast isolated from Biological Soil Crust.</title>
        <authorList>
            <person name="Kurbessoian T."/>
        </authorList>
    </citation>
    <scope>NUCLEOTIDE SEQUENCE [LARGE SCALE GENOMIC DNA]</scope>
    <source>
        <strain evidence="1 2">CCFEE 5522</strain>
    </source>
</reference>
<gene>
    <name evidence="1" type="ORF">LTR36_001484</name>
</gene>
<dbReference type="EMBL" id="JAVFHQ010000013">
    <property type="protein sequence ID" value="KAK4546752.1"/>
    <property type="molecule type" value="Genomic_DNA"/>
</dbReference>
<accession>A0AAV9JMG4</accession>
<dbReference type="InterPro" id="IPR038883">
    <property type="entry name" value="AN11006-like"/>
</dbReference>
<proteinExistence type="predicted"/>
<evidence type="ECO:0000313" key="2">
    <source>
        <dbReference type="Proteomes" id="UP001324427"/>
    </source>
</evidence>
<protein>
    <submittedName>
        <fullName evidence="1">Uncharacterized protein</fullName>
    </submittedName>
</protein>
<dbReference type="PANTHER" id="PTHR42085:SF1">
    <property type="entry name" value="F-BOX DOMAIN-CONTAINING PROTEIN"/>
    <property type="match status" value="1"/>
</dbReference>
<name>A0AAV9JMG4_9PEZI</name>
<dbReference type="Proteomes" id="UP001324427">
    <property type="component" value="Unassembled WGS sequence"/>
</dbReference>
<organism evidence="1 2">
    <name type="scientific">Oleoguttula mirabilis</name>
    <dbReference type="NCBI Taxonomy" id="1507867"/>
    <lineage>
        <taxon>Eukaryota</taxon>
        <taxon>Fungi</taxon>
        <taxon>Dikarya</taxon>
        <taxon>Ascomycota</taxon>
        <taxon>Pezizomycotina</taxon>
        <taxon>Dothideomycetes</taxon>
        <taxon>Dothideomycetidae</taxon>
        <taxon>Mycosphaerellales</taxon>
        <taxon>Teratosphaeriaceae</taxon>
        <taxon>Oleoguttula</taxon>
    </lineage>
</organism>
<keyword evidence="2" id="KW-1185">Reference proteome</keyword>
<evidence type="ECO:0000313" key="1">
    <source>
        <dbReference type="EMBL" id="KAK4546752.1"/>
    </source>
</evidence>
<dbReference type="AlphaFoldDB" id="A0AAV9JMG4"/>